<feature type="transmembrane region" description="Helical" evidence="1">
    <location>
        <begin position="343"/>
        <end position="361"/>
    </location>
</feature>
<comment type="caution">
    <text evidence="2">The sequence shown here is derived from an EMBL/GenBank/DDBJ whole genome shotgun (WGS) entry which is preliminary data.</text>
</comment>
<reference evidence="2 3" key="1">
    <citation type="submission" date="2006-03" db="EMBL/GenBank/DDBJ databases">
        <authorList>
            <person name="Pinhassi J."/>
            <person name="Pedros-Alio C."/>
            <person name="Ferriera S."/>
            <person name="Johnson J."/>
            <person name="Kravitz S."/>
            <person name="Halpern A."/>
            <person name="Remington K."/>
            <person name="Beeson K."/>
            <person name="Tran B."/>
            <person name="Rogers Y.-H."/>
            <person name="Friedman R."/>
            <person name="Venter J.C."/>
        </authorList>
    </citation>
    <scope>NUCLEOTIDE SEQUENCE [LARGE SCALE GENOMIC DNA]</scope>
    <source>
        <strain evidence="2 3">RED65</strain>
    </source>
</reference>
<dbReference type="STRING" id="207949.RED65_16576"/>
<protein>
    <recommendedName>
        <fullName evidence="4">MFS transporter</fullName>
    </recommendedName>
</protein>
<organism evidence="2 3">
    <name type="scientific">Bermanella marisrubri</name>
    <dbReference type="NCBI Taxonomy" id="207949"/>
    <lineage>
        <taxon>Bacteria</taxon>
        <taxon>Pseudomonadati</taxon>
        <taxon>Pseudomonadota</taxon>
        <taxon>Gammaproteobacteria</taxon>
        <taxon>Oceanospirillales</taxon>
        <taxon>Oceanospirillaceae</taxon>
        <taxon>Bermanella</taxon>
    </lineage>
</organism>
<dbReference type="OrthoDB" id="8579878at2"/>
<feature type="transmembrane region" description="Helical" evidence="1">
    <location>
        <begin position="367"/>
        <end position="387"/>
    </location>
</feature>
<evidence type="ECO:0000313" key="3">
    <source>
        <dbReference type="Proteomes" id="UP000004263"/>
    </source>
</evidence>
<name>Q1N2D6_9GAMM</name>
<dbReference type="Proteomes" id="UP000004263">
    <property type="component" value="Unassembled WGS sequence"/>
</dbReference>
<feature type="transmembrane region" description="Helical" evidence="1">
    <location>
        <begin position="41"/>
        <end position="59"/>
    </location>
</feature>
<proteinExistence type="predicted"/>
<evidence type="ECO:0000313" key="2">
    <source>
        <dbReference type="EMBL" id="EAT12471.1"/>
    </source>
</evidence>
<dbReference type="AlphaFoldDB" id="Q1N2D6"/>
<keyword evidence="1" id="KW-0812">Transmembrane</keyword>
<feature type="transmembrane region" description="Helical" evidence="1">
    <location>
        <begin position="96"/>
        <end position="116"/>
    </location>
</feature>
<sequence length="404" mass="45697">MKLKHALILLTLVSVVADTMLLPFYPQFFKEAFNYVSAQHVGYYIAACCITVMCAFPLWARLARYINELHLWVYTQIIAGCLGIACFYSSSLLEFWIVSQGMLVFKASYLLIYPYVMRLEENDQHLGIVGLFAVLMHFGAIGGAVLGGFTLEFLNAKDLYLIMAASDGLQVLVCLYLIIRYKTPFKQVKSIEKQHEVQSGDSIFGFTPTIFSVGVLTLLFYFSAFLIRPFFTQFWQSIQTNPWLASELISSFVYAIPAWIAVIGLWINHKNTSCKTHPRIIAESLVIGMLGLFIQAQPDSIAVILGRIIFAWALFQVSVRLEIILFENSRPERYGEDFSKVHFMQNIGIIISSFTVGNLVHGLGIQWAFYLAILGFALTLIFLLLYFRSNMSNPTSLHQSIENG</sequence>
<dbReference type="RefSeq" id="WP_007018280.1">
    <property type="nucleotide sequence ID" value="NZ_CH724116.1"/>
</dbReference>
<keyword evidence="1" id="KW-1133">Transmembrane helix</keyword>
<feature type="transmembrane region" description="Helical" evidence="1">
    <location>
        <begin position="128"/>
        <end position="147"/>
    </location>
</feature>
<dbReference type="EMBL" id="AAQH01000007">
    <property type="protein sequence ID" value="EAT12471.1"/>
    <property type="molecule type" value="Genomic_DNA"/>
</dbReference>
<keyword evidence="3" id="KW-1185">Reference proteome</keyword>
<keyword evidence="1" id="KW-0472">Membrane</keyword>
<feature type="transmembrane region" description="Helical" evidence="1">
    <location>
        <begin position="304"/>
        <end position="323"/>
    </location>
</feature>
<dbReference type="Gene3D" id="1.20.1250.20">
    <property type="entry name" value="MFS general substrate transporter like domains"/>
    <property type="match status" value="1"/>
</dbReference>
<dbReference type="SUPFAM" id="SSF103473">
    <property type="entry name" value="MFS general substrate transporter"/>
    <property type="match status" value="1"/>
</dbReference>
<dbReference type="HOGENOM" id="CLU_056337_0_0_6"/>
<dbReference type="InterPro" id="IPR036259">
    <property type="entry name" value="MFS_trans_sf"/>
</dbReference>
<gene>
    <name evidence="2" type="ORF">RED65_16576</name>
</gene>
<feature type="transmembrane region" description="Helical" evidence="1">
    <location>
        <begin position="159"/>
        <end position="179"/>
    </location>
</feature>
<feature type="transmembrane region" description="Helical" evidence="1">
    <location>
        <begin position="203"/>
        <end position="228"/>
    </location>
</feature>
<evidence type="ECO:0000256" key="1">
    <source>
        <dbReference type="SAM" id="Phobius"/>
    </source>
</evidence>
<accession>Q1N2D6</accession>
<feature type="transmembrane region" description="Helical" evidence="1">
    <location>
        <begin position="71"/>
        <end position="90"/>
    </location>
</feature>
<feature type="transmembrane region" description="Helical" evidence="1">
    <location>
        <begin position="248"/>
        <end position="268"/>
    </location>
</feature>
<evidence type="ECO:0008006" key="4">
    <source>
        <dbReference type="Google" id="ProtNLM"/>
    </source>
</evidence>
<dbReference type="CDD" id="cd06174">
    <property type="entry name" value="MFS"/>
    <property type="match status" value="1"/>
</dbReference>